<evidence type="ECO:0000259" key="5">
    <source>
        <dbReference type="PROSITE" id="PS51720"/>
    </source>
</evidence>
<evidence type="ECO:0000256" key="4">
    <source>
        <dbReference type="SAM" id="MobiDB-lite"/>
    </source>
</evidence>
<dbReference type="Pfam" id="PF04548">
    <property type="entry name" value="AIG1"/>
    <property type="match status" value="1"/>
</dbReference>
<dbReference type="GO" id="GO:0005525">
    <property type="term" value="F:GTP binding"/>
    <property type="evidence" value="ECO:0007669"/>
    <property type="project" value="UniProtKB-KW"/>
</dbReference>
<dbReference type="InterPro" id="IPR045058">
    <property type="entry name" value="GIMA/IAN/Toc"/>
</dbReference>
<dbReference type="Gene3D" id="3.40.50.300">
    <property type="entry name" value="P-loop containing nucleotide triphosphate hydrolases"/>
    <property type="match status" value="1"/>
</dbReference>
<dbReference type="PANTHER" id="PTHR10903">
    <property type="entry name" value="GTPASE, IMAP FAMILY MEMBER-RELATED"/>
    <property type="match status" value="1"/>
</dbReference>
<feature type="region of interest" description="Disordered" evidence="4">
    <location>
        <begin position="315"/>
        <end position="337"/>
    </location>
</feature>
<dbReference type="AlphaFoldDB" id="A0A9D5A0M7"/>
<dbReference type="InterPro" id="IPR006703">
    <property type="entry name" value="G_AIG1"/>
</dbReference>
<dbReference type="InterPro" id="IPR027417">
    <property type="entry name" value="P-loop_NTPase"/>
</dbReference>
<dbReference type="Proteomes" id="UP001058974">
    <property type="component" value="Chromosome 7"/>
</dbReference>
<accession>A0A9D5A0M7</accession>
<keyword evidence="7" id="KW-1185">Reference proteome</keyword>
<dbReference type="EMBL" id="JAMSHJ010000007">
    <property type="protein sequence ID" value="KAI5391251.1"/>
    <property type="molecule type" value="Genomic_DNA"/>
</dbReference>
<keyword evidence="3" id="KW-0342">GTP-binding</keyword>
<proteinExistence type="inferred from homology"/>
<dbReference type="SUPFAM" id="SSF52540">
    <property type="entry name" value="P-loop containing nucleoside triphosphate hydrolases"/>
    <property type="match status" value="1"/>
</dbReference>
<organism evidence="6 7">
    <name type="scientific">Pisum sativum</name>
    <name type="common">Garden pea</name>
    <name type="synonym">Lathyrus oleraceus</name>
    <dbReference type="NCBI Taxonomy" id="3888"/>
    <lineage>
        <taxon>Eukaryota</taxon>
        <taxon>Viridiplantae</taxon>
        <taxon>Streptophyta</taxon>
        <taxon>Embryophyta</taxon>
        <taxon>Tracheophyta</taxon>
        <taxon>Spermatophyta</taxon>
        <taxon>Magnoliopsida</taxon>
        <taxon>eudicotyledons</taxon>
        <taxon>Gunneridae</taxon>
        <taxon>Pentapetalae</taxon>
        <taxon>rosids</taxon>
        <taxon>fabids</taxon>
        <taxon>Fabales</taxon>
        <taxon>Fabaceae</taxon>
        <taxon>Papilionoideae</taxon>
        <taxon>50 kb inversion clade</taxon>
        <taxon>NPAAA clade</taxon>
        <taxon>Hologalegina</taxon>
        <taxon>IRL clade</taxon>
        <taxon>Fabeae</taxon>
        <taxon>Lathyrus</taxon>
    </lineage>
</organism>
<dbReference type="PROSITE" id="PS51720">
    <property type="entry name" value="G_AIG1"/>
    <property type="match status" value="1"/>
</dbReference>
<evidence type="ECO:0000256" key="2">
    <source>
        <dbReference type="ARBA" id="ARBA00022741"/>
    </source>
</evidence>
<evidence type="ECO:0000256" key="3">
    <source>
        <dbReference type="ARBA" id="ARBA00023134"/>
    </source>
</evidence>
<reference evidence="6 7" key="1">
    <citation type="journal article" date="2022" name="Nat. Genet.">
        <title>Improved pea reference genome and pan-genome highlight genomic features and evolutionary characteristics.</title>
        <authorList>
            <person name="Yang T."/>
            <person name="Liu R."/>
            <person name="Luo Y."/>
            <person name="Hu S."/>
            <person name="Wang D."/>
            <person name="Wang C."/>
            <person name="Pandey M.K."/>
            <person name="Ge S."/>
            <person name="Xu Q."/>
            <person name="Li N."/>
            <person name="Li G."/>
            <person name="Huang Y."/>
            <person name="Saxena R.K."/>
            <person name="Ji Y."/>
            <person name="Li M."/>
            <person name="Yan X."/>
            <person name="He Y."/>
            <person name="Liu Y."/>
            <person name="Wang X."/>
            <person name="Xiang C."/>
            <person name="Varshney R.K."/>
            <person name="Ding H."/>
            <person name="Gao S."/>
            <person name="Zong X."/>
        </authorList>
    </citation>
    <scope>NUCLEOTIDE SEQUENCE [LARGE SCALE GENOMIC DNA]</scope>
    <source>
        <strain evidence="6 7">cv. Zhongwan 6</strain>
    </source>
</reference>
<dbReference type="FunFam" id="3.40.50.300:FF:000840">
    <property type="entry name" value="Immune-associated nucleotide-binding protein 9"/>
    <property type="match status" value="1"/>
</dbReference>
<evidence type="ECO:0000256" key="1">
    <source>
        <dbReference type="ARBA" id="ARBA00008535"/>
    </source>
</evidence>
<evidence type="ECO:0000313" key="6">
    <source>
        <dbReference type="EMBL" id="KAI5391251.1"/>
    </source>
</evidence>
<feature type="domain" description="AIG1-type G" evidence="5">
    <location>
        <begin position="19"/>
        <end position="227"/>
    </location>
</feature>
<keyword evidence="2" id="KW-0547">Nucleotide-binding</keyword>
<name>A0A9D5A0M7_PEA</name>
<protein>
    <recommendedName>
        <fullName evidence="5">AIG1-type G domain-containing protein</fullName>
    </recommendedName>
</protein>
<comment type="similarity">
    <text evidence="1">Belongs to the TRAFAC class TrmE-Era-EngA-EngB-Septin-like GTPase superfamily. AIG1/Toc34/Toc159-like paraseptin GTPase family. IAN subfamily.</text>
</comment>
<dbReference type="Gramene" id="Psat07G0619300-T1">
    <property type="protein sequence ID" value="KAI5391251.1"/>
    <property type="gene ID" value="KIW84_076193"/>
</dbReference>
<sequence length="385" mass="43866">MGGSSVLSIDDWEFASSPNNVKTLVLFGRTGNGKSATGNSILGEKKFKSRSSSSGVTTSCKMETTVMSDGQIVNVIDTPGLFELSDKSELIGKEIVKCIDLAKNGIHAIIVVLSVRSRFSVEEEKALRSLQTLFGSKIVDYMVVVFTGGDDLEDNDETLDDYLGRECPESLKSILSLCENRCVLFDNKTKDEKKQSQQLQELLSFVKLIVAKNHGLPYTNELFTKLKEGYSERQAATLEGYSEEEMLEFKKHREQAYDDQLNRITEMVESKLKKAITWLEQQLEREKVARQEAEMRSKDEIERLRKHLEQARLEQEKAARQEAEMRSKDEIKKLKKEARVEQERAARLEAEMRSNEKIKELRNHLKEAQEKLRKQEAGSSLCVIQ</sequence>
<comment type="caution">
    <text evidence="6">The sequence shown here is derived from an EMBL/GenBank/DDBJ whole genome shotgun (WGS) entry which is preliminary data.</text>
</comment>
<gene>
    <name evidence="6" type="ORF">KIW84_076193</name>
</gene>
<evidence type="ECO:0000313" key="7">
    <source>
        <dbReference type="Proteomes" id="UP001058974"/>
    </source>
</evidence>
<dbReference type="CDD" id="cd01852">
    <property type="entry name" value="AIG1"/>
    <property type="match status" value="1"/>
</dbReference>
<dbReference type="PANTHER" id="PTHR10903:SF184">
    <property type="entry name" value="GTP-BINDING PROTEIN A"/>
    <property type="match status" value="1"/>
</dbReference>